<feature type="region of interest" description="Disordered" evidence="1">
    <location>
        <begin position="87"/>
        <end position="113"/>
    </location>
</feature>
<name>A0ABR3S9D5_9PEZI</name>
<comment type="caution">
    <text evidence="3">The sequence shown here is derived from an EMBL/GenBank/DDBJ whole genome shotgun (WGS) entry which is preliminary data.</text>
</comment>
<protein>
    <submittedName>
        <fullName evidence="3">Uncharacterized protein</fullName>
    </submittedName>
</protein>
<keyword evidence="4" id="KW-1185">Reference proteome</keyword>
<feature type="signal peptide" evidence="2">
    <location>
        <begin position="1"/>
        <end position="17"/>
    </location>
</feature>
<accession>A0ABR3S9D5</accession>
<organism evidence="3 4">
    <name type="scientific">Neofusicoccum ribis</name>
    <dbReference type="NCBI Taxonomy" id="45134"/>
    <lineage>
        <taxon>Eukaryota</taxon>
        <taxon>Fungi</taxon>
        <taxon>Dikarya</taxon>
        <taxon>Ascomycota</taxon>
        <taxon>Pezizomycotina</taxon>
        <taxon>Dothideomycetes</taxon>
        <taxon>Dothideomycetes incertae sedis</taxon>
        <taxon>Botryosphaeriales</taxon>
        <taxon>Botryosphaeriaceae</taxon>
        <taxon>Neofusicoccum</taxon>
    </lineage>
</organism>
<feature type="chain" id="PRO_5045208072" evidence="2">
    <location>
        <begin position="18"/>
        <end position="254"/>
    </location>
</feature>
<evidence type="ECO:0000256" key="2">
    <source>
        <dbReference type="SAM" id="SignalP"/>
    </source>
</evidence>
<evidence type="ECO:0000313" key="3">
    <source>
        <dbReference type="EMBL" id="KAL1613793.1"/>
    </source>
</evidence>
<sequence>MHHSYLILTFVTSLAAASPIASFVDKTVDVQTSTPSFPVPGNETDVAKRDEELGFNFSKLPVFDDDDEETSTDVVKRDEELGFNFSKLPVFDDDDDDDDDNDDESTDGQKKRRGVEHKVTCGERKGLWTSTATFKSYVTTFCNGMNGKRVAYYKIDGNDEKAAWLQYKLNGNVGVTYPDKKKNLEYEFVGGILNTKFKEGYLVDADVCNKMLSMLTDSQYGHYCHGNINDDTKGGAVTVVDIGKFYGYVKPKPQ</sequence>
<reference evidence="3 4" key="1">
    <citation type="submission" date="2024-02" db="EMBL/GenBank/DDBJ databases">
        <title>De novo assembly and annotation of 12 fungi associated with fruit tree decline syndrome in Ontario, Canada.</title>
        <authorList>
            <person name="Sulman M."/>
            <person name="Ellouze W."/>
            <person name="Ilyukhin E."/>
        </authorList>
    </citation>
    <scope>NUCLEOTIDE SEQUENCE [LARGE SCALE GENOMIC DNA]</scope>
    <source>
        <strain evidence="3 4">M1-105</strain>
    </source>
</reference>
<dbReference type="EMBL" id="JAJVDC020000462">
    <property type="protein sequence ID" value="KAL1613793.1"/>
    <property type="molecule type" value="Genomic_DNA"/>
</dbReference>
<feature type="compositionally biased region" description="Acidic residues" evidence="1">
    <location>
        <begin position="91"/>
        <end position="106"/>
    </location>
</feature>
<evidence type="ECO:0000256" key="1">
    <source>
        <dbReference type="SAM" id="MobiDB-lite"/>
    </source>
</evidence>
<keyword evidence="2" id="KW-0732">Signal</keyword>
<evidence type="ECO:0000313" key="4">
    <source>
        <dbReference type="Proteomes" id="UP001521116"/>
    </source>
</evidence>
<gene>
    <name evidence="3" type="ORF">SLS56_012233</name>
</gene>
<dbReference type="Proteomes" id="UP001521116">
    <property type="component" value="Unassembled WGS sequence"/>
</dbReference>
<proteinExistence type="predicted"/>